<evidence type="ECO:0008006" key="3">
    <source>
        <dbReference type="Google" id="ProtNLM"/>
    </source>
</evidence>
<dbReference type="Gene3D" id="3.30.420.280">
    <property type="match status" value="1"/>
</dbReference>
<reference evidence="1 2" key="1">
    <citation type="submission" date="2017-08" db="EMBL/GenBank/DDBJ databases">
        <title>Infants hospitalized years apart are colonized by the same room-sourced microbial strains.</title>
        <authorList>
            <person name="Brooks B."/>
            <person name="Olm M.R."/>
            <person name="Firek B.A."/>
            <person name="Baker R."/>
            <person name="Thomas B.C."/>
            <person name="Morowitz M.J."/>
            <person name="Banfield J.F."/>
        </authorList>
    </citation>
    <scope>NUCLEOTIDE SEQUENCE [LARGE SCALE GENOMIC DNA]</scope>
    <source>
        <strain evidence="1">S2_003_000_R2_11</strain>
    </source>
</reference>
<evidence type="ECO:0000313" key="1">
    <source>
        <dbReference type="EMBL" id="PZQ99922.1"/>
    </source>
</evidence>
<organism evidence="1 2">
    <name type="scientific">Cereibacter sphaeroides</name>
    <name type="common">Rhodobacter sphaeroides</name>
    <dbReference type="NCBI Taxonomy" id="1063"/>
    <lineage>
        <taxon>Bacteria</taxon>
        <taxon>Pseudomonadati</taxon>
        <taxon>Pseudomonadota</taxon>
        <taxon>Alphaproteobacteria</taxon>
        <taxon>Rhodobacterales</taxon>
        <taxon>Paracoccaceae</taxon>
        <taxon>Cereibacter</taxon>
    </lineage>
</organism>
<accession>A0A2W5SGJ7</accession>
<gene>
    <name evidence="1" type="ORF">DI533_04635</name>
</gene>
<comment type="caution">
    <text evidence="1">The sequence shown here is derived from an EMBL/GenBank/DDBJ whole genome shotgun (WGS) entry which is preliminary data.</text>
</comment>
<name>A0A2W5SGJ7_CERSP</name>
<dbReference type="AlphaFoldDB" id="A0A2W5SGJ7"/>
<dbReference type="Gene3D" id="3.40.50.300">
    <property type="entry name" value="P-loop containing nucleotide triphosphate hydrolases"/>
    <property type="match status" value="1"/>
</dbReference>
<dbReference type="EMBL" id="QFQS01000001">
    <property type="protein sequence ID" value="PZQ99922.1"/>
    <property type="molecule type" value="Genomic_DNA"/>
</dbReference>
<sequence>MSATLGLRERGTGGHLRLPADIGRGAGLDEAGLAELEGLDASEAVQKLEGNFAEGNMPIEGADVFPGPIASALYWSDADILGIQGPVGSGKTTTMLKSRLRRALMMPRSTIDGTRRYKLLVVRQTYRQLWATTIPSYLEVYPRHLGEWSGGRGAPVSHVIHFDDDNGPVEFRVEFMAFGDDVISSMRGVQTTDIWLNETDTIPVEVLTAGIGRIDRWPGAAHFEGYPPELKGYGQIAGDFNAPDEENWTFRLFHDEDERRKIIELLNASMPPGARALKIEFFNQPGFGEPGCENLQNLTAAYYPRQIAAMRLAGRGDMIDRLIYNKIVYLRAGEPVFNREFNRRIHVAEATIPPEPGIPLRVGLDQGFKGAAVVGQFLMPFHWLILGELHFPQERLMAAEFGRRLAMMIQNRWGDWDIEAGWGDMAGEHGASQAADENATWNKLVGQAAGFRVRPQRIGTNRIQPRLEAVRAPLEFVHAGRPGLLIDPSCKFLIRGFEARYVWKDEVDASGDKRKVPDKSLTEANVMDAGQYLLLSEHKANGISPISSPEGKASLMGHNGGTLMGRPQPAGGLSTGYDLLNPYGD</sequence>
<dbReference type="Proteomes" id="UP000248975">
    <property type="component" value="Unassembled WGS sequence"/>
</dbReference>
<protein>
    <recommendedName>
        <fullName evidence="3">TerL</fullName>
    </recommendedName>
</protein>
<proteinExistence type="predicted"/>
<dbReference type="InterPro" id="IPR027417">
    <property type="entry name" value="P-loop_NTPase"/>
</dbReference>
<evidence type="ECO:0000313" key="2">
    <source>
        <dbReference type="Proteomes" id="UP000248975"/>
    </source>
</evidence>